<dbReference type="Proteomes" id="UP000024635">
    <property type="component" value="Unassembled WGS sequence"/>
</dbReference>
<organism evidence="8 9">
    <name type="scientific">Ancylostoma ceylanicum</name>
    <dbReference type="NCBI Taxonomy" id="53326"/>
    <lineage>
        <taxon>Eukaryota</taxon>
        <taxon>Metazoa</taxon>
        <taxon>Ecdysozoa</taxon>
        <taxon>Nematoda</taxon>
        <taxon>Chromadorea</taxon>
        <taxon>Rhabditida</taxon>
        <taxon>Rhabditina</taxon>
        <taxon>Rhabditomorpha</taxon>
        <taxon>Strongyloidea</taxon>
        <taxon>Ancylostomatidae</taxon>
        <taxon>Ancylostomatinae</taxon>
        <taxon>Ancylostoma</taxon>
    </lineage>
</organism>
<evidence type="ECO:0000313" key="8">
    <source>
        <dbReference type="EMBL" id="EYC26649.1"/>
    </source>
</evidence>
<keyword evidence="2" id="KW-0479">Metal-binding</keyword>
<name>A0A016VGB0_9BILA</name>
<dbReference type="OrthoDB" id="5890251at2759"/>
<dbReference type="InterPro" id="IPR001506">
    <property type="entry name" value="Peptidase_M12A"/>
</dbReference>
<dbReference type="GO" id="GO:0046872">
    <property type="term" value="F:metal ion binding"/>
    <property type="evidence" value="ECO:0007669"/>
    <property type="project" value="UniProtKB-KW"/>
</dbReference>
<gene>
    <name evidence="8" type="primary">Acey_s0010.g888</name>
    <name evidence="8" type="ORF">Y032_0010g888</name>
</gene>
<comment type="caution">
    <text evidence="6">Lacks conserved residue(s) required for the propagation of feature annotation.</text>
</comment>
<reference evidence="9" key="1">
    <citation type="journal article" date="2015" name="Nat. Genet.">
        <title>The genome and transcriptome of the zoonotic hookworm Ancylostoma ceylanicum identify infection-specific gene families.</title>
        <authorList>
            <person name="Schwarz E.M."/>
            <person name="Hu Y."/>
            <person name="Antoshechkin I."/>
            <person name="Miller M.M."/>
            <person name="Sternberg P.W."/>
            <person name="Aroian R.V."/>
        </authorList>
    </citation>
    <scope>NUCLEOTIDE SEQUENCE</scope>
    <source>
        <strain evidence="9">HY135</strain>
    </source>
</reference>
<proteinExistence type="predicted"/>
<dbReference type="GO" id="GO:0006508">
    <property type="term" value="P:proteolysis"/>
    <property type="evidence" value="ECO:0007669"/>
    <property type="project" value="UniProtKB-KW"/>
</dbReference>
<evidence type="ECO:0000256" key="2">
    <source>
        <dbReference type="ARBA" id="ARBA00022723"/>
    </source>
</evidence>
<dbReference type="GO" id="GO:0004222">
    <property type="term" value="F:metalloendopeptidase activity"/>
    <property type="evidence" value="ECO:0007669"/>
    <property type="project" value="InterPro"/>
</dbReference>
<protein>
    <recommendedName>
        <fullName evidence="7">Peptidase M12A domain-containing protein</fullName>
    </recommendedName>
</protein>
<dbReference type="EMBL" id="JARK01001346">
    <property type="protein sequence ID" value="EYC26649.1"/>
    <property type="molecule type" value="Genomic_DNA"/>
</dbReference>
<sequence length="225" mass="25792">MEWDNIEKEYRENYKEYLENKRDSVVKELIERYKKEYGKKESDHHGVPYDYGSIMHYGTADKNPPMTPTNSNYKRTMGSQFISFTDLLEVNKRHDCLGKCPDDPKTATCEHQGFPNPKNCSVCVCPGGYGGRSCGDRPGDCGQELLAQDYWQPMVLNISSPQNSSEYFVCTSWIKSAPKKTIEVEIESISDDLKTYGCGYAAVEIKSQDDQRLTGYRYENRYLSS</sequence>
<keyword evidence="5" id="KW-0482">Metalloprotease</keyword>
<evidence type="ECO:0000256" key="6">
    <source>
        <dbReference type="PROSITE-ProRule" id="PRU01211"/>
    </source>
</evidence>
<dbReference type="InterPro" id="IPR024079">
    <property type="entry name" value="MetalloPept_cat_dom_sf"/>
</dbReference>
<comment type="caution">
    <text evidence="8">The sequence shown here is derived from an EMBL/GenBank/DDBJ whole genome shotgun (WGS) entry which is preliminary data.</text>
</comment>
<evidence type="ECO:0000256" key="4">
    <source>
        <dbReference type="ARBA" id="ARBA00022833"/>
    </source>
</evidence>
<evidence type="ECO:0000256" key="5">
    <source>
        <dbReference type="ARBA" id="ARBA00023049"/>
    </source>
</evidence>
<keyword evidence="9" id="KW-1185">Reference proteome</keyword>
<accession>A0A016VGB0</accession>
<evidence type="ECO:0000256" key="3">
    <source>
        <dbReference type="ARBA" id="ARBA00022801"/>
    </source>
</evidence>
<keyword evidence="1" id="KW-0645">Protease</keyword>
<evidence type="ECO:0000259" key="7">
    <source>
        <dbReference type="PROSITE" id="PS51864"/>
    </source>
</evidence>
<dbReference type="PROSITE" id="PS51864">
    <property type="entry name" value="ASTACIN"/>
    <property type="match status" value="1"/>
</dbReference>
<feature type="domain" description="Peptidase M12A" evidence="7">
    <location>
        <begin position="1"/>
        <end position="101"/>
    </location>
</feature>
<dbReference type="SUPFAM" id="SSF55486">
    <property type="entry name" value="Metalloproteases ('zincins'), catalytic domain"/>
    <property type="match status" value="1"/>
</dbReference>
<keyword evidence="3" id="KW-0378">Hydrolase</keyword>
<dbReference type="Pfam" id="PF01400">
    <property type="entry name" value="Astacin"/>
    <property type="match status" value="1"/>
</dbReference>
<dbReference type="Gene3D" id="3.40.390.10">
    <property type="entry name" value="Collagenase (Catalytic Domain)"/>
    <property type="match status" value="1"/>
</dbReference>
<dbReference type="PANTHER" id="PTHR10127:SF780">
    <property type="entry name" value="METALLOENDOPEPTIDASE"/>
    <property type="match status" value="1"/>
</dbReference>
<keyword evidence="4" id="KW-0862">Zinc</keyword>
<dbReference type="AlphaFoldDB" id="A0A016VGB0"/>
<dbReference type="PANTHER" id="PTHR10127">
    <property type="entry name" value="DISCOIDIN, CUB, EGF, LAMININ , AND ZINC METALLOPROTEASE DOMAIN CONTAINING"/>
    <property type="match status" value="1"/>
</dbReference>
<evidence type="ECO:0000256" key="1">
    <source>
        <dbReference type="ARBA" id="ARBA00022670"/>
    </source>
</evidence>
<evidence type="ECO:0000313" key="9">
    <source>
        <dbReference type="Proteomes" id="UP000024635"/>
    </source>
</evidence>